<dbReference type="OrthoDB" id="129321at2"/>
<accession>E1R9C2</accession>
<dbReference type="AlphaFoldDB" id="E1R9C2"/>
<evidence type="ECO:0000313" key="1">
    <source>
        <dbReference type="EMBL" id="ADK83091.1"/>
    </source>
</evidence>
<dbReference type="InterPro" id="IPR043519">
    <property type="entry name" value="NT_sf"/>
</dbReference>
<protein>
    <recommendedName>
        <fullName evidence="3">DNA polymerase beta domain protein region</fullName>
    </recommendedName>
</protein>
<reference evidence="1 2" key="1">
    <citation type="journal article" date="2010" name="Stand. Genomic Sci.">
        <title>Complete genome sequence of Spirochaeta smaragdinae type strain (SEBR 4228).</title>
        <authorList>
            <person name="Mavromatis K."/>
            <person name="Yasawong M."/>
            <person name="Chertkov O."/>
            <person name="Lapidus A."/>
            <person name="Lucas S."/>
            <person name="Nolan M."/>
            <person name="Del Rio T.G."/>
            <person name="Tice H."/>
            <person name="Cheng J.F."/>
            <person name="Pitluck S."/>
            <person name="Liolios K."/>
            <person name="Ivanova N."/>
            <person name="Tapia R."/>
            <person name="Han C."/>
            <person name="Bruce D."/>
            <person name="Goodwin L."/>
            <person name="Pati A."/>
            <person name="Chen A."/>
            <person name="Palaniappan K."/>
            <person name="Land M."/>
            <person name="Hauser L."/>
            <person name="Chang Y.J."/>
            <person name="Jeffries C.D."/>
            <person name="Detter J.C."/>
            <person name="Rohde M."/>
            <person name="Brambilla E."/>
            <person name="Spring S."/>
            <person name="Goker M."/>
            <person name="Sikorski J."/>
            <person name="Woyke T."/>
            <person name="Bristow J."/>
            <person name="Eisen J.A."/>
            <person name="Markowitz V."/>
            <person name="Hugenholtz P."/>
            <person name="Klenk H.P."/>
            <person name="Kyrpides N.C."/>
        </authorList>
    </citation>
    <scope>NUCLEOTIDE SEQUENCE [LARGE SCALE GENOMIC DNA]</scope>
    <source>
        <strain evidence="2">DSM 11293 / JCM 15392 / SEBR 4228</strain>
    </source>
</reference>
<dbReference type="eggNOG" id="COG1708">
    <property type="taxonomic scope" value="Bacteria"/>
</dbReference>
<dbReference type="RefSeq" id="WP_013256548.1">
    <property type="nucleotide sequence ID" value="NC_014364.1"/>
</dbReference>
<dbReference type="SUPFAM" id="SSF81301">
    <property type="entry name" value="Nucleotidyltransferase"/>
    <property type="match status" value="1"/>
</dbReference>
<dbReference type="KEGG" id="ssm:Spirs_4006"/>
<keyword evidence="2" id="KW-1185">Reference proteome</keyword>
<proteinExistence type="predicted"/>
<evidence type="ECO:0000313" key="2">
    <source>
        <dbReference type="Proteomes" id="UP000002318"/>
    </source>
</evidence>
<sequence>MNNPQLSAIASVKKHFIPSLQQIFGESLLSVMLYGSAAGTEYNPGTSDINIMALIEAPAPRNIVELGKQQSRYIQKQRISLQIQTVEEFLNAADVFPMEYLDLMARRQLLFGKDYAETITVDKRHLRHQVEERLRGSINAIRQAILASKGSPRRLKLVLIEWFGAQTALLRGLLRLKETSHIPFGADALAGDMAEAYGIDGTPFAELSALRDGEHKTATATETAETILVALTQLSGIVDKLEA</sequence>
<name>E1R9C2_SEDSS</name>
<dbReference type="Gene3D" id="3.30.460.10">
    <property type="entry name" value="Beta Polymerase, domain 2"/>
    <property type="match status" value="1"/>
</dbReference>
<dbReference type="STRING" id="573413.Spirs_4006"/>
<gene>
    <name evidence="1" type="ordered locus">Spirs_4006</name>
</gene>
<dbReference type="Proteomes" id="UP000002318">
    <property type="component" value="Chromosome"/>
</dbReference>
<organism evidence="1 2">
    <name type="scientific">Sediminispirochaeta smaragdinae (strain DSM 11293 / JCM 15392 / SEBR 4228)</name>
    <name type="common">Spirochaeta smaragdinae</name>
    <dbReference type="NCBI Taxonomy" id="573413"/>
    <lineage>
        <taxon>Bacteria</taxon>
        <taxon>Pseudomonadati</taxon>
        <taxon>Spirochaetota</taxon>
        <taxon>Spirochaetia</taxon>
        <taxon>Spirochaetales</taxon>
        <taxon>Spirochaetaceae</taxon>
        <taxon>Sediminispirochaeta</taxon>
    </lineage>
</organism>
<dbReference type="EMBL" id="CP002116">
    <property type="protein sequence ID" value="ADK83091.1"/>
    <property type="molecule type" value="Genomic_DNA"/>
</dbReference>
<dbReference type="HOGENOM" id="CLU_085735_0_0_12"/>
<evidence type="ECO:0008006" key="3">
    <source>
        <dbReference type="Google" id="ProtNLM"/>
    </source>
</evidence>